<dbReference type="PANTHER" id="PTHR12059">
    <property type="entry name" value="RIBOSOMAL PROTEIN L23-RELATED"/>
    <property type="match status" value="1"/>
</dbReference>
<name>A0A914V1T4_9BILA</name>
<dbReference type="PANTHER" id="PTHR12059:SF5">
    <property type="entry name" value="LARGE RIBOSOMAL SUBUNIT PROTEIN UL23M"/>
    <property type="match status" value="1"/>
</dbReference>
<dbReference type="Gene3D" id="3.30.70.330">
    <property type="match status" value="1"/>
</dbReference>
<comment type="subunit">
    <text evidence="6">Component of the mitochondrial ribosome large subunit (39S) which comprises a 16S rRNA and about 50 distinct proteins.</text>
</comment>
<keyword evidence="10" id="KW-1185">Reference proteome</keyword>
<keyword evidence="9" id="KW-0175">Coiled coil</keyword>
<evidence type="ECO:0000256" key="5">
    <source>
        <dbReference type="ARBA" id="ARBA00023274"/>
    </source>
</evidence>
<dbReference type="InterPro" id="IPR013025">
    <property type="entry name" value="Ribosomal_uL23-like"/>
</dbReference>
<dbReference type="WBParaSite" id="PSAMB.scaffold1456size31297.g13270.t1">
    <property type="protein sequence ID" value="PSAMB.scaffold1456size31297.g13270.t1"/>
    <property type="gene ID" value="PSAMB.scaffold1456size31297.g13270"/>
</dbReference>
<evidence type="ECO:0000256" key="6">
    <source>
        <dbReference type="ARBA" id="ARBA00038782"/>
    </source>
</evidence>
<proteinExistence type="inferred from homology"/>
<evidence type="ECO:0000256" key="3">
    <source>
        <dbReference type="ARBA" id="ARBA00022980"/>
    </source>
</evidence>
<evidence type="ECO:0000313" key="10">
    <source>
        <dbReference type="Proteomes" id="UP000887566"/>
    </source>
</evidence>
<evidence type="ECO:0000313" key="11">
    <source>
        <dbReference type="WBParaSite" id="PSAMB.scaffold1456size31297.g13270.t1"/>
    </source>
</evidence>
<dbReference type="InterPro" id="IPR012677">
    <property type="entry name" value="Nucleotide-bd_a/b_plait_sf"/>
</dbReference>
<comment type="subcellular location">
    <subcellularLocation>
        <location evidence="1">Mitochondrion</location>
    </subcellularLocation>
</comment>
<sequence length="160" mass="19171">MTTRLYRAWQPGNPQNRVFLPNFWIKLLNRASKGPKALPENVLYFEVHPQMTRHDVREYLTKIYELPVRDVNTRVKMGKIEWDSVDTKTRRALWKEDDKKFAYVTMCRGFKHDFPNLFPDDEIEKETSQVERHKELMRNLERNAKAASRDRNDVGTWFGL</sequence>
<evidence type="ECO:0000256" key="9">
    <source>
        <dbReference type="SAM" id="Coils"/>
    </source>
</evidence>
<dbReference type="FunFam" id="3.30.70.330:FF:000284">
    <property type="entry name" value="39S ribosomal protein L23, mitochondrial"/>
    <property type="match status" value="1"/>
</dbReference>
<comment type="similarity">
    <text evidence="2">Belongs to the universal ribosomal protein uL23 family.</text>
</comment>
<evidence type="ECO:0000256" key="8">
    <source>
        <dbReference type="ARBA" id="ARBA00041375"/>
    </source>
</evidence>
<evidence type="ECO:0000256" key="1">
    <source>
        <dbReference type="ARBA" id="ARBA00004173"/>
    </source>
</evidence>
<reference evidence="11" key="1">
    <citation type="submission" date="2022-11" db="UniProtKB">
        <authorList>
            <consortium name="WormBaseParasite"/>
        </authorList>
    </citation>
    <scope>IDENTIFICATION</scope>
</reference>
<dbReference type="SUPFAM" id="SSF54189">
    <property type="entry name" value="Ribosomal proteins S24e, L23 and L15e"/>
    <property type="match status" value="1"/>
</dbReference>
<keyword evidence="4" id="KW-0496">Mitochondrion</keyword>
<evidence type="ECO:0000256" key="4">
    <source>
        <dbReference type="ARBA" id="ARBA00023128"/>
    </source>
</evidence>
<protein>
    <recommendedName>
        <fullName evidence="7">Large ribosomal subunit protein uL23m</fullName>
    </recommendedName>
    <alternativeName>
        <fullName evidence="8">39S ribosomal protein L23, mitochondrial</fullName>
    </alternativeName>
</protein>
<dbReference type="Proteomes" id="UP000887566">
    <property type="component" value="Unplaced"/>
</dbReference>
<evidence type="ECO:0000256" key="7">
    <source>
        <dbReference type="ARBA" id="ARBA00039977"/>
    </source>
</evidence>
<dbReference type="Pfam" id="PF00276">
    <property type="entry name" value="Ribosomal_L23"/>
    <property type="match status" value="1"/>
</dbReference>
<organism evidence="10 11">
    <name type="scientific">Plectus sambesii</name>
    <dbReference type="NCBI Taxonomy" id="2011161"/>
    <lineage>
        <taxon>Eukaryota</taxon>
        <taxon>Metazoa</taxon>
        <taxon>Ecdysozoa</taxon>
        <taxon>Nematoda</taxon>
        <taxon>Chromadorea</taxon>
        <taxon>Plectida</taxon>
        <taxon>Plectina</taxon>
        <taxon>Plectoidea</taxon>
        <taxon>Plectidae</taxon>
        <taxon>Plectus</taxon>
    </lineage>
</organism>
<dbReference type="GO" id="GO:0005762">
    <property type="term" value="C:mitochondrial large ribosomal subunit"/>
    <property type="evidence" value="ECO:0007669"/>
    <property type="project" value="TreeGrafter"/>
</dbReference>
<keyword evidence="5" id="KW-0687">Ribonucleoprotein</keyword>
<dbReference type="InterPro" id="IPR012678">
    <property type="entry name" value="Ribosomal_uL23/eL15/eS24_sf"/>
</dbReference>
<feature type="coiled-coil region" evidence="9">
    <location>
        <begin position="123"/>
        <end position="150"/>
    </location>
</feature>
<dbReference type="GO" id="GO:0003735">
    <property type="term" value="F:structural constituent of ribosome"/>
    <property type="evidence" value="ECO:0007669"/>
    <property type="project" value="InterPro"/>
</dbReference>
<dbReference type="AlphaFoldDB" id="A0A914V1T4"/>
<keyword evidence="3" id="KW-0689">Ribosomal protein</keyword>
<dbReference type="GO" id="GO:0032543">
    <property type="term" value="P:mitochondrial translation"/>
    <property type="evidence" value="ECO:0007669"/>
    <property type="project" value="TreeGrafter"/>
</dbReference>
<evidence type="ECO:0000256" key="2">
    <source>
        <dbReference type="ARBA" id="ARBA00006700"/>
    </source>
</evidence>
<accession>A0A914V1T4</accession>